<dbReference type="InterPro" id="IPR015807">
    <property type="entry name" value="His-tRNA-ligase"/>
</dbReference>
<dbReference type="GO" id="GO:0006427">
    <property type="term" value="P:histidyl-tRNA aminoacylation"/>
    <property type="evidence" value="ECO:0007669"/>
    <property type="project" value="UniProtKB-UniRule"/>
</dbReference>
<keyword evidence="5 11" id="KW-0436">Ligase</keyword>
<evidence type="ECO:0000256" key="9">
    <source>
        <dbReference type="ARBA" id="ARBA00023146"/>
    </source>
</evidence>
<dbReference type="PANTHER" id="PTHR43707:SF1">
    <property type="entry name" value="HISTIDINE--TRNA LIGASE, MITOCHONDRIAL-RELATED"/>
    <property type="match status" value="1"/>
</dbReference>
<evidence type="ECO:0000256" key="5">
    <source>
        <dbReference type="ARBA" id="ARBA00022598"/>
    </source>
</evidence>
<feature type="binding site" evidence="12">
    <location>
        <position position="265"/>
    </location>
    <ligand>
        <name>L-histidine</name>
        <dbReference type="ChEBI" id="CHEBI:57595"/>
    </ligand>
</feature>
<dbReference type="AlphaFoldDB" id="A0A1N6SW70"/>
<evidence type="ECO:0000256" key="7">
    <source>
        <dbReference type="ARBA" id="ARBA00022840"/>
    </source>
</evidence>
<keyword evidence="8 11" id="KW-0648">Protein biosynthesis</keyword>
<keyword evidence="15" id="KW-1185">Reference proteome</keyword>
<feature type="binding site" evidence="12">
    <location>
        <begin position="90"/>
        <end position="92"/>
    </location>
    <ligand>
        <name>L-histidine</name>
        <dbReference type="ChEBI" id="CHEBI:57595"/>
    </ligand>
</feature>
<dbReference type="HAMAP" id="MF_00127">
    <property type="entry name" value="His_tRNA_synth"/>
    <property type="match status" value="1"/>
</dbReference>
<dbReference type="GO" id="GO:0004821">
    <property type="term" value="F:histidine-tRNA ligase activity"/>
    <property type="evidence" value="ECO:0007669"/>
    <property type="project" value="UniProtKB-UniRule"/>
</dbReference>
<dbReference type="InterPro" id="IPR004516">
    <property type="entry name" value="HisRS/HisZ"/>
</dbReference>
<evidence type="ECO:0000313" key="14">
    <source>
        <dbReference type="EMBL" id="SIQ45380.1"/>
    </source>
</evidence>
<evidence type="ECO:0000256" key="8">
    <source>
        <dbReference type="ARBA" id="ARBA00022917"/>
    </source>
</evidence>
<protein>
    <recommendedName>
        <fullName evidence="11">Histidine--tRNA ligase</fullName>
        <ecNumber evidence="11">6.1.1.21</ecNumber>
    </recommendedName>
    <alternativeName>
        <fullName evidence="11">Histidyl-tRNA synthetase</fullName>
        <shortName evidence="11">HisRS</shortName>
    </alternativeName>
</protein>
<proteinExistence type="inferred from homology"/>
<evidence type="ECO:0000256" key="2">
    <source>
        <dbReference type="ARBA" id="ARBA00008226"/>
    </source>
</evidence>
<keyword evidence="6 11" id="KW-0547">Nucleotide-binding</keyword>
<dbReference type="Gene3D" id="3.40.50.800">
    <property type="entry name" value="Anticodon-binding domain"/>
    <property type="match status" value="1"/>
</dbReference>
<feature type="domain" description="Aminoacyl-transfer RNA synthetases class-II family profile" evidence="13">
    <location>
        <begin position="1"/>
        <end position="334"/>
    </location>
</feature>
<dbReference type="InterPro" id="IPR036621">
    <property type="entry name" value="Anticodon-bd_dom_sf"/>
</dbReference>
<evidence type="ECO:0000256" key="4">
    <source>
        <dbReference type="ARBA" id="ARBA00022490"/>
    </source>
</evidence>
<dbReference type="PROSITE" id="PS50862">
    <property type="entry name" value="AA_TRNA_LIGASE_II"/>
    <property type="match status" value="1"/>
</dbReference>
<organism evidence="14 15">
    <name type="scientific">Aromatoleum tolulyticum</name>
    <dbReference type="NCBI Taxonomy" id="34027"/>
    <lineage>
        <taxon>Bacteria</taxon>
        <taxon>Pseudomonadati</taxon>
        <taxon>Pseudomonadota</taxon>
        <taxon>Betaproteobacteria</taxon>
        <taxon>Rhodocyclales</taxon>
        <taxon>Rhodocyclaceae</taxon>
        <taxon>Aromatoleum</taxon>
    </lineage>
</organism>
<dbReference type="RefSeq" id="WP_076601582.1">
    <property type="nucleotide sequence ID" value="NZ_FTMD01000004.1"/>
</dbReference>
<dbReference type="InterPro" id="IPR004154">
    <property type="entry name" value="Anticodon-bd"/>
</dbReference>
<dbReference type="CDD" id="cd00773">
    <property type="entry name" value="HisRS-like_core"/>
    <property type="match status" value="1"/>
</dbReference>
<name>A0A1N6SW70_9RHOO</name>
<reference evidence="15" key="1">
    <citation type="submission" date="2017-01" db="EMBL/GenBank/DDBJ databases">
        <authorList>
            <person name="Varghese N."/>
            <person name="Submissions S."/>
        </authorList>
    </citation>
    <scope>NUCLEOTIDE SEQUENCE [LARGE SCALE GENOMIC DNA]</scope>
    <source>
        <strain evidence="15">ATCC 51758</strain>
    </source>
</reference>
<dbReference type="EMBL" id="FTMD01000004">
    <property type="protein sequence ID" value="SIQ45380.1"/>
    <property type="molecule type" value="Genomic_DNA"/>
</dbReference>
<evidence type="ECO:0000256" key="1">
    <source>
        <dbReference type="ARBA" id="ARBA00004496"/>
    </source>
</evidence>
<dbReference type="Pfam" id="PF03129">
    <property type="entry name" value="HGTP_anticodon"/>
    <property type="match status" value="1"/>
</dbReference>
<comment type="subcellular location">
    <subcellularLocation>
        <location evidence="1 11">Cytoplasm</location>
    </subcellularLocation>
</comment>
<dbReference type="EC" id="6.1.1.21" evidence="11"/>
<dbReference type="InterPro" id="IPR033656">
    <property type="entry name" value="HisRS_anticodon"/>
</dbReference>
<evidence type="ECO:0000256" key="12">
    <source>
        <dbReference type="PIRSR" id="PIRSR001549-1"/>
    </source>
</evidence>
<dbReference type="SUPFAM" id="SSF52954">
    <property type="entry name" value="Class II aaRS ABD-related"/>
    <property type="match status" value="1"/>
</dbReference>
<evidence type="ECO:0000256" key="6">
    <source>
        <dbReference type="ARBA" id="ARBA00022741"/>
    </source>
</evidence>
<dbReference type="Pfam" id="PF13393">
    <property type="entry name" value="tRNA-synt_His"/>
    <property type="match status" value="1"/>
</dbReference>
<keyword evidence="4 11" id="KW-0963">Cytoplasm</keyword>
<dbReference type="SUPFAM" id="SSF55681">
    <property type="entry name" value="Class II aaRS and biotin synthetases"/>
    <property type="match status" value="1"/>
</dbReference>
<dbReference type="CDD" id="cd00859">
    <property type="entry name" value="HisRS_anticodon"/>
    <property type="match status" value="1"/>
</dbReference>
<evidence type="ECO:0000256" key="3">
    <source>
        <dbReference type="ARBA" id="ARBA00011738"/>
    </source>
</evidence>
<comment type="subunit">
    <text evidence="3 11">Homodimer.</text>
</comment>
<sequence>MSEKKTVIQTLQAVRGMNDILPDDAEAWEHFEDIVRDWLRSYGYRPIRMPIVEPTPLFKRAIGEVTDIVEKEMYSFEDALNGELLTLRPEGTASCVRAAIQHKMLATGAQRLYYHGPMFRHERPQKGRYRQFHQIGVEALGFDGPDIDAEHILMCARLWDDLGLEDVRLELNSLGSSEERARHRAELIAFLSEHEDRLDEDSKRRLHTNPLRILDTKNLDMHEIVEAAPRLIDFLGEESLRHFDGVQSLLKDAGIPYRINPRLVRGLDYYNRTVFEWVTTRLGAQGTVCAGGRYDGLVEQLGGKPAPAAGFAMGVERLLALWRDGGGEIERALPDVYVVHLGEQAQRLAFRAAEALRGYGFAVLTHCGGGSFKSQMKKADASGAQLAVVIGDDEAAAGEVGLKPLRGPGGQQRVALEVLGDVVAECLFTEEEEENDGSV</sequence>
<dbReference type="InterPro" id="IPR045864">
    <property type="entry name" value="aa-tRNA-synth_II/BPL/LPL"/>
</dbReference>
<accession>A0A1N6SW70</accession>
<dbReference type="GO" id="GO:0005737">
    <property type="term" value="C:cytoplasm"/>
    <property type="evidence" value="ECO:0007669"/>
    <property type="project" value="UniProtKB-SubCell"/>
</dbReference>
<dbReference type="STRING" id="34027.SAMN05421829_104245"/>
<dbReference type="PANTHER" id="PTHR43707">
    <property type="entry name" value="HISTIDYL-TRNA SYNTHETASE"/>
    <property type="match status" value="1"/>
</dbReference>
<dbReference type="PIRSF" id="PIRSF001549">
    <property type="entry name" value="His-tRNA_synth"/>
    <property type="match status" value="1"/>
</dbReference>
<dbReference type="OrthoDB" id="9800814at2"/>
<evidence type="ECO:0000256" key="10">
    <source>
        <dbReference type="ARBA" id="ARBA00047639"/>
    </source>
</evidence>
<evidence type="ECO:0000256" key="11">
    <source>
        <dbReference type="HAMAP-Rule" id="MF_00127"/>
    </source>
</evidence>
<evidence type="ECO:0000313" key="15">
    <source>
        <dbReference type="Proteomes" id="UP000186819"/>
    </source>
</evidence>
<feature type="binding site" evidence="12">
    <location>
        <begin position="269"/>
        <end position="270"/>
    </location>
    <ligand>
        <name>L-histidine</name>
        <dbReference type="ChEBI" id="CHEBI:57595"/>
    </ligand>
</feature>
<dbReference type="Gene3D" id="3.30.930.10">
    <property type="entry name" value="Bira Bifunctional Protein, Domain 2"/>
    <property type="match status" value="1"/>
</dbReference>
<keyword evidence="9 11" id="KW-0030">Aminoacyl-tRNA synthetase</keyword>
<dbReference type="FunFam" id="3.30.930.10:FF:000005">
    <property type="entry name" value="Histidine--tRNA ligase"/>
    <property type="match status" value="1"/>
</dbReference>
<dbReference type="InterPro" id="IPR006195">
    <property type="entry name" value="aa-tRNA-synth_II"/>
</dbReference>
<feature type="binding site" evidence="12">
    <location>
        <position position="138"/>
    </location>
    <ligand>
        <name>L-histidine</name>
        <dbReference type="ChEBI" id="CHEBI:57595"/>
    </ligand>
</feature>
<feature type="binding site" evidence="12">
    <location>
        <position position="120"/>
    </location>
    <ligand>
        <name>L-histidine</name>
        <dbReference type="ChEBI" id="CHEBI:57595"/>
    </ligand>
</feature>
<dbReference type="GO" id="GO:0005524">
    <property type="term" value="F:ATP binding"/>
    <property type="evidence" value="ECO:0007669"/>
    <property type="project" value="UniProtKB-UniRule"/>
</dbReference>
<comment type="similarity">
    <text evidence="2 11">Belongs to the class-II aminoacyl-tRNA synthetase family.</text>
</comment>
<evidence type="ECO:0000259" key="13">
    <source>
        <dbReference type="PROSITE" id="PS50862"/>
    </source>
</evidence>
<dbReference type="Proteomes" id="UP000186819">
    <property type="component" value="Unassembled WGS sequence"/>
</dbReference>
<dbReference type="NCBIfam" id="TIGR00442">
    <property type="entry name" value="hisS"/>
    <property type="match status" value="1"/>
</dbReference>
<feature type="binding site" evidence="12">
    <location>
        <position position="134"/>
    </location>
    <ligand>
        <name>L-histidine</name>
        <dbReference type="ChEBI" id="CHEBI:57595"/>
    </ligand>
</feature>
<comment type="catalytic activity">
    <reaction evidence="10 11">
        <text>tRNA(His) + L-histidine + ATP = L-histidyl-tRNA(His) + AMP + diphosphate + H(+)</text>
        <dbReference type="Rhea" id="RHEA:17313"/>
        <dbReference type="Rhea" id="RHEA-COMP:9665"/>
        <dbReference type="Rhea" id="RHEA-COMP:9689"/>
        <dbReference type="ChEBI" id="CHEBI:15378"/>
        <dbReference type="ChEBI" id="CHEBI:30616"/>
        <dbReference type="ChEBI" id="CHEBI:33019"/>
        <dbReference type="ChEBI" id="CHEBI:57595"/>
        <dbReference type="ChEBI" id="CHEBI:78442"/>
        <dbReference type="ChEBI" id="CHEBI:78527"/>
        <dbReference type="ChEBI" id="CHEBI:456215"/>
        <dbReference type="EC" id="6.1.1.21"/>
    </reaction>
</comment>
<dbReference type="InterPro" id="IPR041715">
    <property type="entry name" value="HisRS-like_core"/>
</dbReference>
<keyword evidence="7 11" id="KW-0067">ATP-binding</keyword>
<gene>
    <name evidence="11" type="primary">hisS</name>
    <name evidence="14" type="ORF">SAMN05421829_104245</name>
</gene>